<evidence type="ECO:0000259" key="8">
    <source>
        <dbReference type="Pfam" id="PF00999"/>
    </source>
</evidence>
<feature type="transmembrane region" description="Helical" evidence="7">
    <location>
        <begin position="279"/>
        <end position="300"/>
    </location>
</feature>
<keyword evidence="5 7" id="KW-0472">Membrane</keyword>
<evidence type="ECO:0000256" key="2">
    <source>
        <dbReference type="ARBA" id="ARBA00007367"/>
    </source>
</evidence>
<dbReference type="GO" id="GO:0015297">
    <property type="term" value="F:antiporter activity"/>
    <property type="evidence" value="ECO:0007669"/>
    <property type="project" value="InterPro"/>
</dbReference>
<dbReference type="GO" id="GO:1902600">
    <property type="term" value="P:proton transmembrane transport"/>
    <property type="evidence" value="ECO:0007669"/>
    <property type="project" value="InterPro"/>
</dbReference>
<feature type="transmembrane region" description="Helical" evidence="7">
    <location>
        <begin position="139"/>
        <end position="161"/>
    </location>
</feature>
<feature type="transmembrane region" description="Helical" evidence="7">
    <location>
        <begin position="345"/>
        <end position="369"/>
    </location>
</feature>
<evidence type="ECO:0000256" key="7">
    <source>
        <dbReference type="SAM" id="Phobius"/>
    </source>
</evidence>
<keyword evidence="10" id="KW-1185">Reference proteome</keyword>
<keyword evidence="3 7" id="KW-0812">Transmembrane</keyword>
<feature type="domain" description="Cation/H+ exchanger transmembrane" evidence="8">
    <location>
        <begin position="180"/>
        <end position="360"/>
    </location>
</feature>
<feature type="transmembrane region" description="Helical" evidence="7">
    <location>
        <begin position="461"/>
        <end position="483"/>
    </location>
</feature>
<feature type="compositionally biased region" description="Basic and acidic residues" evidence="6">
    <location>
        <begin position="13"/>
        <end position="29"/>
    </location>
</feature>
<feature type="domain" description="Cation/H+ exchanger transmembrane" evidence="8">
    <location>
        <begin position="362"/>
        <end position="478"/>
    </location>
</feature>
<evidence type="ECO:0000256" key="6">
    <source>
        <dbReference type="SAM" id="MobiDB-lite"/>
    </source>
</evidence>
<name>A0AAV8VP81_9CUCU</name>
<accession>A0AAV8VP81</accession>
<evidence type="ECO:0000256" key="4">
    <source>
        <dbReference type="ARBA" id="ARBA00022989"/>
    </source>
</evidence>
<dbReference type="Pfam" id="PF00999">
    <property type="entry name" value="Na_H_Exchanger"/>
    <property type="match status" value="2"/>
</dbReference>
<dbReference type="PANTHER" id="PTHR31102">
    <property type="match status" value="1"/>
</dbReference>
<comment type="similarity">
    <text evidence="2">Belongs to the monovalent cation:proton antiporter 1 (CPA1) transporter (TC 2.A.36) family.</text>
</comment>
<feature type="transmembrane region" description="Helical" evidence="7">
    <location>
        <begin position="167"/>
        <end position="187"/>
    </location>
</feature>
<dbReference type="AlphaFoldDB" id="A0AAV8VP81"/>
<protein>
    <recommendedName>
        <fullName evidence="8">Cation/H+ exchanger transmembrane domain-containing protein</fullName>
    </recommendedName>
</protein>
<organism evidence="9 10">
    <name type="scientific">Exocentrus adspersus</name>
    <dbReference type="NCBI Taxonomy" id="1586481"/>
    <lineage>
        <taxon>Eukaryota</taxon>
        <taxon>Metazoa</taxon>
        <taxon>Ecdysozoa</taxon>
        <taxon>Arthropoda</taxon>
        <taxon>Hexapoda</taxon>
        <taxon>Insecta</taxon>
        <taxon>Pterygota</taxon>
        <taxon>Neoptera</taxon>
        <taxon>Endopterygota</taxon>
        <taxon>Coleoptera</taxon>
        <taxon>Polyphaga</taxon>
        <taxon>Cucujiformia</taxon>
        <taxon>Chrysomeloidea</taxon>
        <taxon>Cerambycidae</taxon>
        <taxon>Lamiinae</taxon>
        <taxon>Acanthocinini</taxon>
        <taxon>Exocentrus</taxon>
    </lineage>
</organism>
<comment type="caution">
    <text evidence="9">The sequence shown here is derived from an EMBL/GenBank/DDBJ whole genome shotgun (WGS) entry which is preliminary data.</text>
</comment>
<evidence type="ECO:0000256" key="5">
    <source>
        <dbReference type="ARBA" id="ARBA00023136"/>
    </source>
</evidence>
<feature type="transmembrane region" description="Helical" evidence="7">
    <location>
        <begin position="424"/>
        <end position="445"/>
    </location>
</feature>
<proteinExistence type="inferred from homology"/>
<reference evidence="9 10" key="1">
    <citation type="journal article" date="2023" name="Insect Mol. Biol.">
        <title>Genome sequencing provides insights into the evolution of gene families encoding plant cell wall-degrading enzymes in longhorned beetles.</title>
        <authorList>
            <person name="Shin N.R."/>
            <person name="Okamura Y."/>
            <person name="Kirsch R."/>
            <person name="Pauchet Y."/>
        </authorList>
    </citation>
    <scope>NUCLEOTIDE SEQUENCE [LARGE SCALE GENOMIC DNA]</scope>
    <source>
        <strain evidence="9">EAD_L_NR</strain>
    </source>
</reference>
<dbReference type="PANTHER" id="PTHR31102:SF1">
    <property type="entry name" value="CATION_H+ EXCHANGER DOMAIN-CONTAINING PROTEIN"/>
    <property type="match status" value="1"/>
</dbReference>
<dbReference type="Gene3D" id="1.20.1530.20">
    <property type="match status" value="1"/>
</dbReference>
<evidence type="ECO:0000256" key="3">
    <source>
        <dbReference type="ARBA" id="ARBA00022692"/>
    </source>
</evidence>
<evidence type="ECO:0000313" key="9">
    <source>
        <dbReference type="EMBL" id="KAJ8916143.1"/>
    </source>
</evidence>
<keyword evidence="4 7" id="KW-1133">Transmembrane helix</keyword>
<dbReference type="GO" id="GO:0016020">
    <property type="term" value="C:membrane"/>
    <property type="evidence" value="ECO:0007669"/>
    <property type="project" value="UniProtKB-SubCell"/>
</dbReference>
<feature type="transmembrane region" description="Helical" evidence="7">
    <location>
        <begin position="389"/>
        <end position="412"/>
    </location>
</feature>
<sequence>MPNSHLKASRKVSINEDVGHDNPSYDHDHRYRKISSNSYTFPGERTRKKSIHELNGSHNAPLKDINENGDSKLSITNSIPSRVTDTIREEDEDDDKGWFYNFCMKCHTKEEGKPSWEPKFWSKLCPHPYFPKYRKFSRIIALFLIGAFAYIILYSIVGEIAAPPEGILYQLILLSICSYFGGWLASLTTFPPLVGMLFTGMLCQNVGVVDIDEDFSEITSEISHLALVIILTRAGLDLDPSALRRLTIPVLKLSLVPWTVEAGAITILSRYFLHISWAYALLLGSIIAAVSPAVVVPCLLRLRAKGYGVAKGIPTLIIAVASIDDAASVAVFGVIKSILFSDASLVNNIIFGTLSIVGATAFEIFWMVIQPILFGVTGARIKFNELDPSVVGASVGILVGAVTIRILSTVLIGFGCQLNLKEKVFVSIAWMCKAIVQAALGPIALDNVEPNTEEYEYAEKILTTCVLSIMVTAPTGALLTTFLGPHLLTKAKMPPLTEVRKRKKSRLSIRDLSLADDDEFINGPNKNDITV</sequence>
<gene>
    <name evidence="9" type="ORF">NQ315_004510</name>
</gene>
<dbReference type="InterPro" id="IPR038770">
    <property type="entry name" value="Na+/solute_symporter_sf"/>
</dbReference>
<comment type="subcellular location">
    <subcellularLocation>
        <location evidence="1">Membrane</location>
        <topology evidence="1">Multi-pass membrane protein</topology>
    </subcellularLocation>
</comment>
<dbReference type="Proteomes" id="UP001159042">
    <property type="component" value="Unassembled WGS sequence"/>
</dbReference>
<feature type="region of interest" description="Disordered" evidence="6">
    <location>
        <begin position="1"/>
        <end position="29"/>
    </location>
</feature>
<dbReference type="InterPro" id="IPR006153">
    <property type="entry name" value="Cation/H_exchanger_TM"/>
</dbReference>
<dbReference type="InterPro" id="IPR051843">
    <property type="entry name" value="CPA1_transporter"/>
</dbReference>
<evidence type="ECO:0000313" key="10">
    <source>
        <dbReference type="Proteomes" id="UP001159042"/>
    </source>
</evidence>
<dbReference type="EMBL" id="JANEYG010000045">
    <property type="protein sequence ID" value="KAJ8916143.1"/>
    <property type="molecule type" value="Genomic_DNA"/>
</dbReference>
<evidence type="ECO:0000256" key="1">
    <source>
        <dbReference type="ARBA" id="ARBA00004141"/>
    </source>
</evidence>